<evidence type="ECO:0000313" key="1">
    <source>
        <dbReference type="EMBL" id="QQK44407.1"/>
    </source>
</evidence>
<dbReference type="GeneID" id="90953072"/>
<organism evidence="1 2">
    <name type="scientific">Penicillium digitatum</name>
    <name type="common">Green mold</name>
    <dbReference type="NCBI Taxonomy" id="36651"/>
    <lineage>
        <taxon>Eukaryota</taxon>
        <taxon>Fungi</taxon>
        <taxon>Dikarya</taxon>
        <taxon>Ascomycota</taxon>
        <taxon>Pezizomycotina</taxon>
        <taxon>Eurotiomycetes</taxon>
        <taxon>Eurotiomycetidae</taxon>
        <taxon>Eurotiales</taxon>
        <taxon>Aspergillaceae</taxon>
        <taxon>Penicillium</taxon>
    </lineage>
</organism>
<dbReference type="EMBL" id="CP060776">
    <property type="protein sequence ID" value="QQK44407.1"/>
    <property type="molecule type" value="Genomic_DNA"/>
</dbReference>
<dbReference type="Proteomes" id="UP000595662">
    <property type="component" value="Chromosome 3"/>
</dbReference>
<reference evidence="1 2" key="1">
    <citation type="submission" date="2020-08" db="EMBL/GenBank/DDBJ databases">
        <title>The completed genome sequence of the pathogenic ascomycete fungus Penicillium digitatum.</title>
        <authorList>
            <person name="Wang M."/>
        </authorList>
    </citation>
    <scope>NUCLEOTIDE SEQUENCE [LARGE SCALE GENOMIC DNA]</scope>
    <source>
        <strain evidence="1 2">PdW03</strain>
    </source>
</reference>
<evidence type="ECO:0000313" key="2">
    <source>
        <dbReference type="Proteomes" id="UP000595662"/>
    </source>
</evidence>
<name>A0A7T7BLQ2_PENDI</name>
<gene>
    <name evidence="1" type="ORF">Pdw03_8308</name>
</gene>
<proteinExistence type="predicted"/>
<dbReference type="RefSeq" id="XP_065957004.1">
    <property type="nucleotide sequence ID" value="XM_066101921.1"/>
</dbReference>
<dbReference type="AlphaFoldDB" id="A0A7T7BLQ2"/>
<accession>A0A7T7BLQ2</accession>
<sequence>MEHGPLQFPKRVQKTDLAPNGSVEFLNDWIYFSNIRERDFGELTRTGPHAGMLGAFSVGVRFGTRCGDLISKDPRTRQ</sequence>
<protein>
    <submittedName>
        <fullName evidence="1">Histidine phosphatase superfamily, clade-2</fullName>
    </submittedName>
</protein>